<dbReference type="EMBL" id="MWPV01000002">
    <property type="protein sequence ID" value="OUL58212.1"/>
    <property type="molecule type" value="Genomic_DNA"/>
</dbReference>
<gene>
    <name evidence="1" type="ORF">B1199_07610</name>
</gene>
<reference evidence="1 2" key="1">
    <citation type="submission" date="2017-02" db="EMBL/GenBank/DDBJ databases">
        <title>Pseudoalteromonas ulvae TC14 Genome.</title>
        <authorList>
            <person name="Molmeret M."/>
        </authorList>
    </citation>
    <scope>NUCLEOTIDE SEQUENCE [LARGE SCALE GENOMIC DNA]</scope>
    <source>
        <strain evidence="1">TC14</strain>
    </source>
</reference>
<accession>A0A244CRI5</accession>
<dbReference type="RefSeq" id="WP_086743519.1">
    <property type="nucleotide sequence ID" value="NZ_MWPV01000002.1"/>
</dbReference>
<evidence type="ECO:0000313" key="1">
    <source>
        <dbReference type="EMBL" id="OUL58212.1"/>
    </source>
</evidence>
<dbReference type="AlphaFoldDB" id="A0A244CRI5"/>
<evidence type="ECO:0000313" key="2">
    <source>
        <dbReference type="Proteomes" id="UP000194841"/>
    </source>
</evidence>
<keyword evidence="2" id="KW-1185">Reference proteome</keyword>
<name>A0A244CRI5_PSEDV</name>
<comment type="caution">
    <text evidence="1">The sequence shown here is derived from an EMBL/GenBank/DDBJ whole genome shotgun (WGS) entry which is preliminary data.</text>
</comment>
<organism evidence="1 2">
    <name type="scientific">Pseudoalteromonas ulvae</name>
    <dbReference type="NCBI Taxonomy" id="107327"/>
    <lineage>
        <taxon>Bacteria</taxon>
        <taxon>Pseudomonadati</taxon>
        <taxon>Pseudomonadota</taxon>
        <taxon>Gammaproteobacteria</taxon>
        <taxon>Alteromonadales</taxon>
        <taxon>Pseudoalteromonadaceae</taxon>
        <taxon>Pseudoalteromonas</taxon>
    </lineage>
</organism>
<dbReference type="Proteomes" id="UP000194841">
    <property type="component" value="Unassembled WGS sequence"/>
</dbReference>
<sequence length="77" mass="8818">MHISYAYLLIIALYSFPVYSTQYVKQQLETLYATSHLLTQRDAVTISYGHFDPLEIINPTFKLVNAYNHKACISSMG</sequence>
<protein>
    <submittedName>
        <fullName evidence="1">Uncharacterized protein</fullName>
    </submittedName>
</protein>
<proteinExistence type="predicted"/>